<protein>
    <submittedName>
        <fullName evidence="1">Uncharacterized protein</fullName>
    </submittedName>
</protein>
<dbReference type="OrthoDB" id="3229881at2759"/>
<name>A0A2R6QB82_9APHY</name>
<sequence>MCQCFASLDFACMMCLLEKIACVLALSAWISAVLAIPAFEGVSTWSSIGSLVPGMSYLEALGPTNLNENSSPQYVSIAAPHGTSGYTSFHITL</sequence>
<dbReference type="Proteomes" id="UP000186601">
    <property type="component" value="Unassembled WGS sequence"/>
</dbReference>
<gene>
    <name evidence="1" type="ORF">PHLCEN_2v3869</name>
</gene>
<keyword evidence="2" id="KW-1185">Reference proteome</keyword>
<accession>A0A2R6QB82</accession>
<dbReference type="EMBL" id="MLYV02000373">
    <property type="protein sequence ID" value="PSS05380.1"/>
    <property type="molecule type" value="Genomic_DNA"/>
</dbReference>
<reference evidence="1 2" key="1">
    <citation type="submission" date="2018-02" db="EMBL/GenBank/DDBJ databases">
        <title>Genome sequence of the basidiomycete white-rot fungus Phlebia centrifuga.</title>
        <authorList>
            <person name="Granchi Z."/>
            <person name="Peng M."/>
            <person name="de Vries R.P."/>
            <person name="Hilden K."/>
            <person name="Makela M.R."/>
            <person name="Grigoriev I."/>
            <person name="Riley R."/>
        </authorList>
    </citation>
    <scope>NUCLEOTIDE SEQUENCE [LARGE SCALE GENOMIC DNA]</scope>
    <source>
        <strain evidence="1 2">FBCC195</strain>
    </source>
</reference>
<evidence type="ECO:0000313" key="1">
    <source>
        <dbReference type="EMBL" id="PSS05380.1"/>
    </source>
</evidence>
<comment type="caution">
    <text evidence="1">The sequence shown here is derived from an EMBL/GenBank/DDBJ whole genome shotgun (WGS) entry which is preliminary data.</text>
</comment>
<evidence type="ECO:0000313" key="2">
    <source>
        <dbReference type="Proteomes" id="UP000186601"/>
    </source>
</evidence>
<organism evidence="1 2">
    <name type="scientific">Hermanssonia centrifuga</name>
    <dbReference type="NCBI Taxonomy" id="98765"/>
    <lineage>
        <taxon>Eukaryota</taxon>
        <taxon>Fungi</taxon>
        <taxon>Dikarya</taxon>
        <taxon>Basidiomycota</taxon>
        <taxon>Agaricomycotina</taxon>
        <taxon>Agaricomycetes</taxon>
        <taxon>Polyporales</taxon>
        <taxon>Meruliaceae</taxon>
        <taxon>Hermanssonia</taxon>
    </lineage>
</organism>
<proteinExistence type="predicted"/>
<dbReference type="AlphaFoldDB" id="A0A2R6QB82"/>